<dbReference type="Proteomes" id="UP000292424">
    <property type="component" value="Chromosome"/>
</dbReference>
<dbReference type="PANTHER" id="PTHR42852:SF13">
    <property type="entry name" value="PROTEIN DIPZ"/>
    <property type="match status" value="1"/>
</dbReference>
<reference evidence="2 3" key="1">
    <citation type="submission" date="2019-09" db="EMBL/GenBank/DDBJ databases">
        <title>Complete genome sequence of Arachidicoccus sp. B3-10 isolated from apple orchard soil.</title>
        <authorList>
            <person name="Kim H.S."/>
            <person name="Han K.-I."/>
            <person name="Suh M.K."/>
            <person name="Lee K.C."/>
            <person name="Eom M.K."/>
            <person name="Kim J.-S."/>
            <person name="Kang S.W."/>
            <person name="Sin Y."/>
            <person name="Lee J.-S."/>
        </authorList>
    </citation>
    <scope>NUCLEOTIDE SEQUENCE [LARGE SCALE GENOMIC DNA]</scope>
    <source>
        <strain evidence="2 3">B3-10</strain>
    </source>
</reference>
<dbReference type="CDD" id="cd02966">
    <property type="entry name" value="TlpA_like_family"/>
    <property type="match status" value="1"/>
</dbReference>
<feature type="domain" description="Thioredoxin" evidence="1">
    <location>
        <begin position="331"/>
        <end position="478"/>
    </location>
</feature>
<accession>A0A5P2FX29</accession>
<keyword evidence="3" id="KW-1185">Reference proteome</keyword>
<dbReference type="InterPro" id="IPR012336">
    <property type="entry name" value="Thioredoxin-like_fold"/>
</dbReference>
<dbReference type="AlphaFoldDB" id="A0A5P2FX29"/>
<dbReference type="KEGG" id="arac:E0W69_005150"/>
<dbReference type="PANTHER" id="PTHR42852">
    <property type="entry name" value="THIOL:DISULFIDE INTERCHANGE PROTEIN DSBE"/>
    <property type="match status" value="1"/>
</dbReference>
<dbReference type="InterPro" id="IPR013766">
    <property type="entry name" value="Thioredoxin_domain"/>
</dbReference>
<dbReference type="EMBL" id="CP044016">
    <property type="protein sequence ID" value="QES88076.1"/>
    <property type="molecule type" value="Genomic_DNA"/>
</dbReference>
<dbReference type="Pfam" id="PF13905">
    <property type="entry name" value="Thioredoxin_8"/>
    <property type="match status" value="1"/>
</dbReference>
<dbReference type="InterPro" id="IPR050553">
    <property type="entry name" value="Thioredoxin_ResA/DsbE_sf"/>
</dbReference>
<dbReference type="PROSITE" id="PS51352">
    <property type="entry name" value="THIOREDOXIN_2"/>
    <property type="match status" value="1"/>
</dbReference>
<name>A0A5P2FX29_9BACT</name>
<protein>
    <submittedName>
        <fullName evidence="2">TlpA family protein disulfide reductase</fullName>
    </submittedName>
</protein>
<dbReference type="OrthoDB" id="983020at2"/>
<sequence length="478" mass="55380">MKILYCFLTCIFWSMIILNATHPTIKKHRHWIKISGNSEYYIHRNDSVVLTVTKYGMFFTKSSFTENFYYISDSNNYHFRFKSNIAVSISITIYRNKEVLTDGIGGNFLAEPGDAIRIIDKRTDSRAYAIQMKGVGSAKYNYNIHFTAQGNRFKTERFPKFANLDHDKVTAMDSLCNAQLAFINDRRNKLSPYSYNYLKLLALLSCEGTKYQIANLFFSKKKIDGFQNDGFQAQINSIIHNENSGMQYFGLIYNYIINKYRYDYKNSTSTNLTDQYRYLKKILPSYLKYALLCKFLTESVNTNLYPLIEDALSFIKVPPFRSLLERQLDYCKPEKMAYNFDLPDINGVHHRLSDYRDTVVVLDFWFTGCGNCRRLRPVMEKIEKQYLGKKVKFLSISIDKQYVQFKHSVESGDYTAPSSINLYTDALGVEAEVIKLFHVNKYPTLIVISPKGSIGSTPIDPRFDSGVSLISIIDPYLK</sequence>
<dbReference type="InterPro" id="IPR036249">
    <property type="entry name" value="Thioredoxin-like_sf"/>
</dbReference>
<dbReference type="Gene3D" id="3.40.30.10">
    <property type="entry name" value="Glutaredoxin"/>
    <property type="match status" value="1"/>
</dbReference>
<evidence type="ECO:0000313" key="2">
    <source>
        <dbReference type="EMBL" id="QES88076.1"/>
    </source>
</evidence>
<organism evidence="2 3">
    <name type="scientific">Rhizosphaericola mali</name>
    <dbReference type="NCBI Taxonomy" id="2545455"/>
    <lineage>
        <taxon>Bacteria</taxon>
        <taxon>Pseudomonadati</taxon>
        <taxon>Bacteroidota</taxon>
        <taxon>Chitinophagia</taxon>
        <taxon>Chitinophagales</taxon>
        <taxon>Chitinophagaceae</taxon>
        <taxon>Rhizosphaericola</taxon>
    </lineage>
</organism>
<gene>
    <name evidence="2" type="ORF">E0W69_005150</name>
</gene>
<proteinExistence type="predicted"/>
<dbReference type="SUPFAM" id="SSF52833">
    <property type="entry name" value="Thioredoxin-like"/>
    <property type="match status" value="1"/>
</dbReference>
<evidence type="ECO:0000313" key="3">
    <source>
        <dbReference type="Proteomes" id="UP000292424"/>
    </source>
</evidence>
<evidence type="ECO:0000259" key="1">
    <source>
        <dbReference type="PROSITE" id="PS51352"/>
    </source>
</evidence>